<dbReference type="OrthoDB" id="41537at2759"/>
<accession>K0S8T5</accession>
<dbReference type="Pfam" id="PF11698">
    <property type="entry name" value="V-ATPase_H_C"/>
    <property type="match status" value="1"/>
</dbReference>
<dbReference type="GO" id="GO:0046961">
    <property type="term" value="F:proton-transporting ATPase activity, rotational mechanism"/>
    <property type="evidence" value="ECO:0007669"/>
    <property type="project" value="InterPro"/>
</dbReference>
<evidence type="ECO:0000256" key="4">
    <source>
        <dbReference type="ARBA" id="ARBA00023065"/>
    </source>
</evidence>
<protein>
    <recommendedName>
        <fullName evidence="6">ATPase V1 complex subunit H C-terminal domain-containing protein</fullName>
    </recommendedName>
</protein>
<dbReference type="eggNOG" id="KOG2759">
    <property type="taxonomic scope" value="Eukaryota"/>
</dbReference>
<dbReference type="InterPro" id="IPR004908">
    <property type="entry name" value="ATPase_V1-cplx_hsu"/>
</dbReference>
<organism evidence="7 8">
    <name type="scientific">Thalassiosira oceanica</name>
    <name type="common">Marine diatom</name>
    <dbReference type="NCBI Taxonomy" id="159749"/>
    <lineage>
        <taxon>Eukaryota</taxon>
        <taxon>Sar</taxon>
        <taxon>Stramenopiles</taxon>
        <taxon>Ochrophyta</taxon>
        <taxon>Bacillariophyta</taxon>
        <taxon>Coscinodiscophyceae</taxon>
        <taxon>Thalassiosirophycidae</taxon>
        <taxon>Thalassiosirales</taxon>
        <taxon>Thalassiosiraceae</taxon>
        <taxon>Thalassiosira</taxon>
    </lineage>
</organism>
<feature type="repeat" description="ARM" evidence="5">
    <location>
        <begin position="282"/>
        <end position="317"/>
    </location>
</feature>
<comment type="caution">
    <text evidence="7">The sequence shown here is derived from an EMBL/GenBank/DDBJ whole genome shotgun (WGS) entry which is preliminary data.</text>
</comment>
<dbReference type="GO" id="GO:0000221">
    <property type="term" value="C:vacuolar proton-transporting V-type ATPase, V1 domain"/>
    <property type="evidence" value="ECO:0007669"/>
    <property type="project" value="InterPro"/>
</dbReference>
<dbReference type="SUPFAM" id="SSF48371">
    <property type="entry name" value="ARM repeat"/>
    <property type="match status" value="1"/>
</dbReference>
<proteinExistence type="inferred from homology"/>
<dbReference type="Gene3D" id="1.25.10.10">
    <property type="entry name" value="Leucine-rich Repeat Variant"/>
    <property type="match status" value="1"/>
</dbReference>
<name>K0S8T5_THAOC</name>
<evidence type="ECO:0000259" key="6">
    <source>
        <dbReference type="Pfam" id="PF11698"/>
    </source>
</evidence>
<dbReference type="EMBL" id="AGNL01020109">
    <property type="protein sequence ID" value="EJK61354.1"/>
    <property type="molecule type" value="Genomic_DNA"/>
</dbReference>
<evidence type="ECO:0000256" key="5">
    <source>
        <dbReference type="PROSITE-ProRule" id="PRU00259"/>
    </source>
</evidence>
<evidence type="ECO:0000256" key="1">
    <source>
        <dbReference type="ARBA" id="ARBA00008613"/>
    </source>
</evidence>
<comment type="similarity">
    <text evidence="1">Belongs to the V-ATPase H subunit family.</text>
</comment>
<keyword evidence="3" id="KW-0375">Hydrogen ion transport</keyword>
<evidence type="ECO:0000313" key="7">
    <source>
        <dbReference type="EMBL" id="EJK61354.1"/>
    </source>
</evidence>
<keyword evidence="4" id="KW-0406">Ion transport</keyword>
<sequence length="516" mass="57621">MSLSTLPQSPVLAGWQGQGVRWDEACLQKLRLTPQEKRALTAVEANPIDYTLNNSEDAAAICRIVLKVLSESNASGPSSRVSRLSGSLSQIEARQMLTADPMGVSCHYAVSKLCDIVLCLKEKKAGSAVTIGSTFYSDGNLIDEWRALLRVLHLGGSGDAFAQRGAAYCLASILMAACPSQQSGARTKEHDCSSRSAEEPLQALISWITSQLQSFDELPRSTYRFFQLWRNRILIPPSAQSEGWPQIHRNCATDVRTVFCLWALTYECNGSWSIRNTFHRDNAVNSLVDLVSSAPREKVVRVALSALRTLAQCDAENSPCPAGKREITGSTYLSDMIGCGLIKYVDQMKERHWTDPDIIDDLSVLHRVLHENFKEMTRWDVYFAEVQQGQLAWGHLHSERFFKENIRQFEGPNGDFYVVKLLVALTASNDEEVQSIACYDLGEFVRHYPNGRAIARSLGAKDIVMKLVDHPNKELQRHALTAISKMMVMNWAVRIPLEISMSLSEPNLNISWQAVN</sequence>
<dbReference type="PANTHER" id="PTHR10698:SF0">
    <property type="entry name" value="V-TYPE PROTON ATPASE SUBUNIT H"/>
    <property type="match status" value="1"/>
</dbReference>
<dbReference type="InterPro" id="IPR016024">
    <property type="entry name" value="ARM-type_fold"/>
</dbReference>
<dbReference type="InterPro" id="IPR011989">
    <property type="entry name" value="ARM-like"/>
</dbReference>
<dbReference type="Gene3D" id="1.25.40.150">
    <property type="entry name" value="V-type ATPase, subunit H, C-terminal domain"/>
    <property type="match status" value="1"/>
</dbReference>
<evidence type="ECO:0000256" key="2">
    <source>
        <dbReference type="ARBA" id="ARBA00022448"/>
    </source>
</evidence>
<dbReference type="AlphaFoldDB" id="K0S8T5"/>
<dbReference type="InterPro" id="IPR011987">
    <property type="entry name" value="ATPase_V1-cplx_hsu_C"/>
</dbReference>
<reference evidence="7 8" key="1">
    <citation type="journal article" date="2012" name="Genome Biol.">
        <title>Genome and low-iron response of an oceanic diatom adapted to chronic iron limitation.</title>
        <authorList>
            <person name="Lommer M."/>
            <person name="Specht M."/>
            <person name="Roy A.S."/>
            <person name="Kraemer L."/>
            <person name="Andreson R."/>
            <person name="Gutowska M.A."/>
            <person name="Wolf J."/>
            <person name="Bergner S.V."/>
            <person name="Schilhabel M.B."/>
            <person name="Klostermeier U.C."/>
            <person name="Beiko R.G."/>
            <person name="Rosenstiel P."/>
            <person name="Hippler M."/>
            <person name="Laroche J."/>
        </authorList>
    </citation>
    <scope>NUCLEOTIDE SEQUENCE [LARGE SCALE GENOMIC DNA]</scope>
    <source>
        <strain evidence="7 8">CCMP1005</strain>
    </source>
</reference>
<evidence type="ECO:0000313" key="8">
    <source>
        <dbReference type="Proteomes" id="UP000266841"/>
    </source>
</evidence>
<keyword evidence="8" id="KW-1185">Reference proteome</keyword>
<dbReference type="InterPro" id="IPR000225">
    <property type="entry name" value="Armadillo"/>
</dbReference>
<dbReference type="Pfam" id="PF03224">
    <property type="entry name" value="V-ATPase_H_N"/>
    <property type="match status" value="1"/>
</dbReference>
<evidence type="ECO:0000256" key="3">
    <source>
        <dbReference type="ARBA" id="ARBA00022781"/>
    </source>
</evidence>
<keyword evidence="2" id="KW-0813">Transport</keyword>
<dbReference type="InterPro" id="IPR038497">
    <property type="entry name" value="ATPase_V1-cplx_hsu_C_sf"/>
</dbReference>
<feature type="domain" description="ATPase V1 complex subunit H C-terminal" evidence="6">
    <location>
        <begin position="375"/>
        <end position="491"/>
    </location>
</feature>
<dbReference type="PANTHER" id="PTHR10698">
    <property type="entry name" value="V-TYPE PROTON ATPASE SUBUNIT H"/>
    <property type="match status" value="1"/>
</dbReference>
<dbReference type="Proteomes" id="UP000266841">
    <property type="component" value="Unassembled WGS sequence"/>
</dbReference>
<gene>
    <name evidence="7" type="ORF">THAOC_18173</name>
</gene>
<dbReference type="PROSITE" id="PS50176">
    <property type="entry name" value="ARM_REPEAT"/>
    <property type="match status" value="1"/>
</dbReference>